<keyword evidence="5" id="KW-0479">Metal-binding</keyword>
<dbReference type="PANTHER" id="PTHR10615">
    <property type="entry name" value="HISTONE ACETYLTRANSFERASE"/>
    <property type="match status" value="1"/>
</dbReference>
<evidence type="ECO:0000256" key="3">
    <source>
        <dbReference type="ARBA" id="ARBA00013184"/>
    </source>
</evidence>
<feature type="domain" description="MYST-type HAT" evidence="19">
    <location>
        <begin position="124"/>
        <end position="401"/>
    </location>
</feature>
<dbReference type="GO" id="GO:0140064">
    <property type="term" value="F:peptide crotonyltransferase activity"/>
    <property type="evidence" value="ECO:0007669"/>
    <property type="project" value="RHEA"/>
</dbReference>
<dbReference type="InterPro" id="IPR040706">
    <property type="entry name" value="Zf-MYST"/>
</dbReference>
<keyword evidence="8" id="KW-0007">Acetylation</keyword>
<comment type="catalytic activity">
    <reaction evidence="14">
        <text>(2E)-butenoyl-CoA + L-lysyl-[protein] = N(6)-(2E)-butenoyl-L-lysyl-[protein] + CoA + H(+)</text>
        <dbReference type="Rhea" id="RHEA:53908"/>
        <dbReference type="Rhea" id="RHEA-COMP:9752"/>
        <dbReference type="Rhea" id="RHEA-COMP:13707"/>
        <dbReference type="ChEBI" id="CHEBI:15378"/>
        <dbReference type="ChEBI" id="CHEBI:29969"/>
        <dbReference type="ChEBI" id="CHEBI:57287"/>
        <dbReference type="ChEBI" id="CHEBI:57332"/>
        <dbReference type="ChEBI" id="CHEBI:137954"/>
    </reaction>
    <physiologicalReaction direction="left-to-right" evidence="14">
        <dbReference type="Rhea" id="RHEA:53909"/>
    </physiologicalReaction>
</comment>
<evidence type="ECO:0000256" key="11">
    <source>
        <dbReference type="ARBA" id="ARBA00023242"/>
    </source>
</evidence>
<comment type="catalytic activity">
    <reaction evidence="16">
        <text>L-lysyl-[histone] + acetyl-CoA = N(6)-acetyl-L-lysyl-[histone] + CoA + H(+)</text>
        <dbReference type="Rhea" id="RHEA:21992"/>
        <dbReference type="Rhea" id="RHEA-COMP:9845"/>
        <dbReference type="Rhea" id="RHEA-COMP:11338"/>
        <dbReference type="ChEBI" id="CHEBI:15378"/>
        <dbReference type="ChEBI" id="CHEBI:29969"/>
        <dbReference type="ChEBI" id="CHEBI:57287"/>
        <dbReference type="ChEBI" id="CHEBI:57288"/>
        <dbReference type="ChEBI" id="CHEBI:61930"/>
        <dbReference type="EC" id="2.3.1.48"/>
    </reaction>
    <physiologicalReaction direction="left-to-right" evidence="16">
        <dbReference type="Rhea" id="RHEA:21993"/>
    </physiologicalReaction>
</comment>
<dbReference type="Gene3D" id="1.10.10.10">
    <property type="entry name" value="Winged helix-like DNA-binding domain superfamily/Winged helix DNA-binding domain"/>
    <property type="match status" value="1"/>
</dbReference>
<keyword evidence="12" id="KW-0012">Acyltransferase</keyword>
<evidence type="ECO:0000256" key="9">
    <source>
        <dbReference type="ARBA" id="ARBA00023015"/>
    </source>
</evidence>
<evidence type="ECO:0000256" key="12">
    <source>
        <dbReference type="ARBA" id="ARBA00023315"/>
    </source>
</evidence>
<dbReference type="Gene3D" id="3.30.60.60">
    <property type="entry name" value="N-acetyl transferase-like"/>
    <property type="match status" value="1"/>
</dbReference>
<evidence type="ECO:0000256" key="17">
    <source>
        <dbReference type="PIRSR" id="PIRSR602717-51"/>
    </source>
</evidence>
<evidence type="ECO:0000256" key="10">
    <source>
        <dbReference type="ARBA" id="ARBA00023163"/>
    </source>
</evidence>
<dbReference type="RefSeq" id="XP_016604458.1">
    <property type="nucleotide sequence ID" value="XM_016756473.1"/>
</dbReference>
<dbReference type="GeneID" id="27691487"/>
<comment type="similarity">
    <text evidence="2">Belongs to the MYST (SAS/MOZ) family.</text>
</comment>
<dbReference type="GO" id="GO:0035267">
    <property type="term" value="C:NuA4 histone acetyltransferase complex"/>
    <property type="evidence" value="ECO:0007669"/>
    <property type="project" value="TreeGrafter"/>
</dbReference>
<dbReference type="InterPro" id="IPR025995">
    <property type="entry name" value="Tudor-knot"/>
</dbReference>
<dbReference type="CDD" id="cd04301">
    <property type="entry name" value="NAT_SF"/>
    <property type="match status" value="1"/>
</dbReference>
<dbReference type="InterPro" id="IPR036388">
    <property type="entry name" value="WH-like_DNA-bd_sf"/>
</dbReference>
<dbReference type="PROSITE" id="PS51726">
    <property type="entry name" value="MYST_HAT"/>
    <property type="match status" value="1"/>
</dbReference>
<gene>
    <name evidence="20" type="ORF">SPPG_08316</name>
</gene>
<dbReference type="GO" id="GO:0006355">
    <property type="term" value="P:regulation of DNA-templated transcription"/>
    <property type="evidence" value="ECO:0007669"/>
    <property type="project" value="InterPro"/>
</dbReference>
<evidence type="ECO:0000256" key="7">
    <source>
        <dbReference type="ARBA" id="ARBA00022833"/>
    </source>
</evidence>
<keyword evidence="21" id="KW-1185">Reference proteome</keyword>
<dbReference type="InterPro" id="IPR016181">
    <property type="entry name" value="Acyl_CoA_acyltransferase"/>
</dbReference>
<dbReference type="GO" id="GO:0046972">
    <property type="term" value="F:histone H4K16 acetyltransferase activity"/>
    <property type="evidence" value="ECO:0007669"/>
    <property type="project" value="TreeGrafter"/>
</dbReference>
<comment type="catalytic activity">
    <reaction evidence="15">
        <text>L-lysyl-[protein] + acetyl-CoA = N(6)-acetyl-L-lysyl-[protein] + CoA + H(+)</text>
        <dbReference type="Rhea" id="RHEA:45948"/>
        <dbReference type="Rhea" id="RHEA-COMP:9752"/>
        <dbReference type="Rhea" id="RHEA-COMP:10731"/>
        <dbReference type="ChEBI" id="CHEBI:15378"/>
        <dbReference type="ChEBI" id="CHEBI:29969"/>
        <dbReference type="ChEBI" id="CHEBI:57287"/>
        <dbReference type="ChEBI" id="CHEBI:57288"/>
        <dbReference type="ChEBI" id="CHEBI:61930"/>
    </reaction>
    <physiologicalReaction direction="left-to-right" evidence="15">
        <dbReference type="Rhea" id="RHEA:45949"/>
    </physiologicalReaction>
</comment>
<evidence type="ECO:0000256" key="14">
    <source>
        <dbReference type="ARBA" id="ARBA00047752"/>
    </source>
</evidence>
<keyword evidence="4" id="KW-0808">Transferase</keyword>
<feature type="region of interest" description="Disordered" evidence="18">
    <location>
        <begin position="68"/>
        <end position="119"/>
    </location>
</feature>
<evidence type="ECO:0000256" key="1">
    <source>
        <dbReference type="ARBA" id="ARBA00004123"/>
    </source>
</evidence>
<dbReference type="Proteomes" id="UP000053201">
    <property type="component" value="Unassembled WGS sequence"/>
</dbReference>
<name>A0A0L0H6Q7_SPIPD</name>
<evidence type="ECO:0000256" key="8">
    <source>
        <dbReference type="ARBA" id="ARBA00022990"/>
    </source>
</evidence>
<dbReference type="Gene3D" id="3.40.630.30">
    <property type="match status" value="1"/>
</dbReference>
<dbReference type="FunFam" id="3.40.630.30:FF:000002">
    <property type="entry name" value="Histone acetyltransferase"/>
    <property type="match status" value="1"/>
</dbReference>
<dbReference type="EC" id="2.3.1.48" evidence="3"/>
<evidence type="ECO:0000313" key="21">
    <source>
        <dbReference type="Proteomes" id="UP000053201"/>
    </source>
</evidence>
<keyword evidence="9" id="KW-0805">Transcription regulation</keyword>
<dbReference type="SUPFAM" id="SSF55729">
    <property type="entry name" value="Acyl-CoA N-acyltransferases (Nat)"/>
    <property type="match status" value="1"/>
</dbReference>
<feature type="compositionally biased region" description="Basic and acidic residues" evidence="18">
    <location>
        <begin position="83"/>
        <end position="92"/>
    </location>
</feature>
<dbReference type="Pfam" id="PF17772">
    <property type="entry name" value="zf-MYST"/>
    <property type="match status" value="1"/>
</dbReference>
<keyword evidence="11" id="KW-0539">Nucleus</keyword>
<dbReference type="Pfam" id="PF01853">
    <property type="entry name" value="MOZ_SAS"/>
    <property type="match status" value="1"/>
</dbReference>
<evidence type="ECO:0000256" key="13">
    <source>
        <dbReference type="ARBA" id="ARBA00047557"/>
    </source>
</evidence>
<evidence type="ECO:0000256" key="4">
    <source>
        <dbReference type="ARBA" id="ARBA00022679"/>
    </source>
</evidence>
<dbReference type="SUPFAM" id="SSF54160">
    <property type="entry name" value="Chromo domain-like"/>
    <property type="match status" value="1"/>
</dbReference>
<dbReference type="GO" id="GO:0106226">
    <property type="term" value="F:peptide 2-hydroxyisobutyryltransferase activity"/>
    <property type="evidence" value="ECO:0007669"/>
    <property type="project" value="RHEA"/>
</dbReference>
<dbReference type="InterPro" id="IPR016197">
    <property type="entry name" value="Chromo-like_dom_sf"/>
</dbReference>
<keyword evidence="7" id="KW-0862">Zinc</keyword>
<dbReference type="Gene3D" id="2.30.30.140">
    <property type="match status" value="1"/>
</dbReference>
<evidence type="ECO:0000256" key="5">
    <source>
        <dbReference type="ARBA" id="ARBA00022723"/>
    </source>
</evidence>
<dbReference type="InterPro" id="IPR002717">
    <property type="entry name" value="HAT_MYST-type"/>
</dbReference>
<feature type="compositionally biased region" description="Basic residues" evidence="18">
    <location>
        <begin position="93"/>
        <end position="102"/>
    </location>
</feature>
<comment type="catalytic activity">
    <reaction evidence="13">
        <text>2-hydroxyisobutanoyl-CoA + L-lysyl-[protein] = N(6)-(2-hydroxyisobutanoyl)-L-lysyl-[protein] + CoA + H(+)</text>
        <dbReference type="Rhea" id="RHEA:24180"/>
        <dbReference type="Rhea" id="RHEA-COMP:9752"/>
        <dbReference type="Rhea" id="RHEA-COMP:15921"/>
        <dbReference type="ChEBI" id="CHEBI:15378"/>
        <dbReference type="ChEBI" id="CHEBI:29969"/>
        <dbReference type="ChEBI" id="CHEBI:57287"/>
        <dbReference type="ChEBI" id="CHEBI:131780"/>
        <dbReference type="ChEBI" id="CHEBI:144968"/>
    </reaction>
    <physiologicalReaction direction="left-to-right" evidence="13">
        <dbReference type="Rhea" id="RHEA:24181"/>
    </physiologicalReaction>
</comment>
<evidence type="ECO:0000259" key="19">
    <source>
        <dbReference type="PROSITE" id="PS51726"/>
    </source>
</evidence>
<dbReference type="PANTHER" id="PTHR10615:SF219">
    <property type="entry name" value="HISTONE ACETYLTRANSFERASE KAT5"/>
    <property type="match status" value="1"/>
</dbReference>
<dbReference type="FunFam" id="1.10.10.10:FF:000022">
    <property type="entry name" value="Histone acetyltransferase"/>
    <property type="match status" value="1"/>
</dbReference>
<dbReference type="GO" id="GO:0008270">
    <property type="term" value="F:zinc ion binding"/>
    <property type="evidence" value="ECO:0007669"/>
    <property type="project" value="UniProtKB-KW"/>
</dbReference>
<organism evidence="20 21">
    <name type="scientific">Spizellomyces punctatus (strain DAOM BR117)</name>
    <dbReference type="NCBI Taxonomy" id="645134"/>
    <lineage>
        <taxon>Eukaryota</taxon>
        <taxon>Fungi</taxon>
        <taxon>Fungi incertae sedis</taxon>
        <taxon>Chytridiomycota</taxon>
        <taxon>Chytridiomycota incertae sedis</taxon>
        <taxon>Chytridiomycetes</taxon>
        <taxon>Spizellomycetales</taxon>
        <taxon>Spizellomycetaceae</taxon>
        <taxon>Spizellomyces</taxon>
    </lineage>
</organism>
<evidence type="ECO:0000256" key="2">
    <source>
        <dbReference type="ARBA" id="ARBA00010107"/>
    </source>
</evidence>
<evidence type="ECO:0000313" key="20">
    <source>
        <dbReference type="EMBL" id="KNC96418.1"/>
    </source>
</evidence>
<feature type="active site" description="Proton donor/acceptor" evidence="17">
    <location>
        <position position="304"/>
    </location>
</feature>
<dbReference type="GO" id="GO:0005634">
    <property type="term" value="C:nucleus"/>
    <property type="evidence" value="ECO:0007669"/>
    <property type="project" value="UniProtKB-SubCell"/>
</dbReference>
<sequence>MQESEHAPLHVGTLHLCKSSRGSTYRAKILDKREGNFPNTCEYYVHYCDYDGRLDEWVSGDRLHEEELADEAAENSRYGNDLDGSHYNDGRKMTRNTKRKHKEGNNKNPHALFNETEPECEERPKIKNIDILQFGSVLMTPWYFAPYPAGENGQWRALYVCEFCFKYMKYSKSITWHRSHCKRRKPPGQVVYAKERLRIYEVDGKAEKLYCQNLCLLSKLFLDHKTVYYDTEPFLFYVLTESEVMKTDVDHAMGYFSKEKQSFESFNLACILILPPYQRKGYGRLLIEFSYELSKLDGKIGSPERPLSDLGLAGYKSYWQAVLVDILLNNTSTKCSINELARLTSMDEEDIIFTLDTMNLLRFCDVSHTICITPVMLEEFLRSSKTKWERSVDPECVNYVPLANR</sequence>
<dbReference type="EMBL" id="KQ257469">
    <property type="protein sequence ID" value="KNC96418.1"/>
    <property type="molecule type" value="Genomic_DNA"/>
</dbReference>
<evidence type="ECO:0000256" key="16">
    <source>
        <dbReference type="ARBA" id="ARBA00048940"/>
    </source>
</evidence>
<dbReference type="VEuPathDB" id="FungiDB:SPPG_08316"/>
<proteinExistence type="inferred from homology"/>
<protein>
    <recommendedName>
        <fullName evidence="3">histone acetyltransferase</fullName>
        <ecNumber evidence="3">2.3.1.48</ecNumber>
    </recommendedName>
</protein>
<dbReference type="InterPro" id="IPR050603">
    <property type="entry name" value="MYST_HAT"/>
</dbReference>
<dbReference type="AlphaFoldDB" id="A0A0L0H6Q7"/>
<dbReference type="Pfam" id="PF11717">
    <property type="entry name" value="Tudor-knot"/>
    <property type="match status" value="1"/>
</dbReference>
<keyword evidence="6" id="KW-0863">Zinc-finger</keyword>
<evidence type="ECO:0000256" key="15">
    <source>
        <dbReference type="ARBA" id="ARBA00047787"/>
    </source>
</evidence>
<evidence type="ECO:0000256" key="6">
    <source>
        <dbReference type="ARBA" id="ARBA00022771"/>
    </source>
</evidence>
<comment type="subcellular location">
    <subcellularLocation>
        <location evidence="1">Nucleus</location>
    </subcellularLocation>
</comment>
<evidence type="ECO:0000256" key="18">
    <source>
        <dbReference type="SAM" id="MobiDB-lite"/>
    </source>
</evidence>
<dbReference type="OrthoDB" id="787137at2759"/>
<accession>A0A0L0H6Q7</accession>
<reference evidence="20 21" key="1">
    <citation type="submission" date="2009-08" db="EMBL/GenBank/DDBJ databases">
        <title>The Genome Sequence of Spizellomyces punctatus strain DAOM BR117.</title>
        <authorList>
            <consortium name="The Broad Institute Genome Sequencing Platform"/>
            <person name="Russ C."/>
            <person name="Cuomo C."/>
            <person name="Shea T."/>
            <person name="Young S.K."/>
            <person name="Zeng Q."/>
            <person name="Koehrsen M."/>
            <person name="Haas B."/>
            <person name="Borodovsky M."/>
            <person name="Guigo R."/>
            <person name="Alvarado L."/>
            <person name="Berlin A."/>
            <person name="Bochicchio J."/>
            <person name="Borenstein D."/>
            <person name="Chapman S."/>
            <person name="Chen Z."/>
            <person name="Engels R."/>
            <person name="Freedman E."/>
            <person name="Gellesch M."/>
            <person name="Goldberg J."/>
            <person name="Griggs A."/>
            <person name="Gujja S."/>
            <person name="Heiman D."/>
            <person name="Hepburn T."/>
            <person name="Howarth C."/>
            <person name="Jen D."/>
            <person name="Larson L."/>
            <person name="Lewis B."/>
            <person name="Mehta T."/>
            <person name="Park D."/>
            <person name="Pearson M."/>
            <person name="Roberts A."/>
            <person name="Saif S."/>
            <person name="Shenoy N."/>
            <person name="Sisk P."/>
            <person name="Stolte C."/>
            <person name="Sykes S."/>
            <person name="Thomson T."/>
            <person name="Walk T."/>
            <person name="White J."/>
            <person name="Yandava C."/>
            <person name="Burger G."/>
            <person name="Gray M.W."/>
            <person name="Holland P.W.H."/>
            <person name="King N."/>
            <person name="Lang F.B.F."/>
            <person name="Roger A.J."/>
            <person name="Ruiz-Trillo I."/>
            <person name="Lander E."/>
            <person name="Nusbaum C."/>
        </authorList>
    </citation>
    <scope>NUCLEOTIDE SEQUENCE [LARGE SCALE GENOMIC DNA]</scope>
    <source>
        <strain evidence="20 21">DAOM BR117</strain>
    </source>
</reference>
<keyword evidence="10" id="KW-0804">Transcription</keyword>